<feature type="binding site" evidence="7 10">
    <location>
        <position position="399"/>
    </location>
    <ligand>
        <name>[4Fe-4S] cluster</name>
        <dbReference type="ChEBI" id="CHEBI:49883"/>
    </ligand>
</feature>
<dbReference type="Gene3D" id="3.60.20.10">
    <property type="entry name" value="Glutamine Phosphoribosylpyrophosphate, subunit 1, domain 1"/>
    <property type="match status" value="1"/>
</dbReference>
<dbReference type="CDD" id="cd00715">
    <property type="entry name" value="GPATase_N"/>
    <property type="match status" value="1"/>
</dbReference>
<dbReference type="NCBIfam" id="TIGR01134">
    <property type="entry name" value="purF"/>
    <property type="match status" value="1"/>
</dbReference>
<dbReference type="PANTHER" id="PTHR11907">
    <property type="entry name" value="AMIDOPHOSPHORIBOSYLTRANSFERASE"/>
    <property type="match status" value="1"/>
</dbReference>
<dbReference type="InterPro" id="IPR000836">
    <property type="entry name" value="PRTase_dom"/>
</dbReference>
<dbReference type="InterPro" id="IPR035584">
    <property type="entry name" value="PurF_N"/>
</dbReference>
<feature type="binding site" evidence="7 10">
    <location>
        <position position="454"/>
    </location>
    <ligand>
        <name>[4Fe-4S] cluster</name>
        <dbReference type="ChEBI" id="CHEBI:49883"/>
    </ligand>
</feature>
<comment type="pathway">
    <text evidence="1 7 8">Purine metabolism; IMP biosynthesis via de novo pathway; N(1)-(5-phospho-D-ribosyl)glycinamide from 5-phospho-alpha-D-ribose 1-diphosphate: step 1/2.</text>
</comment>
<comment type="cofactor">
    <cofactor evidence="7 10">
        <name>[4Fe-4S] cluster</name>
        <dbReference type="ChEBI" id="CHEBI:49883"/>
    </cofactor>
    <text evidence="7 10">Binds 1 [4Fe-4S] cluster per subunit.</text>
</comment>
<comment type="caution">
    <text evidence="12">The sequence shown here is derived from an EMBL/GenBank/DDBJ whole genome shotgun (WGS) entry which is preliminary data.</text>
</comment>
<dbReference type="InterPro" id="IPR029055">
    <property type="entry name" value="Ntn_hydrolases_N"/>
</dbReference>
<dbReference type="Pfam" id="PF13537">
    <property type="entry name" value="GATase_7"/>
    <property type="match status" value="1"/>
</dbReference>
<dbReference type="PIRSF" id="PIRSF000485">
    <property type="entry name" value="Amd_phspho_trans"/>
    <property type="match status" value="1"/>
</dbReference>
<comment type="similarity">
    <text evidence="2 7 8">In the C-terminal section; belongs to the purine/pyrimidine phosphoribosyltransferase family.</text>
</comment>
<evidence type="ECO:0000256" key="8">
    <source>
        <dbReference type="PIRNR" id="PIRNR000485"/>
    </source>
</evidence>
<feature type="active site" description="Nucleophile" evidence="7 9">
    <location>
        <position position="8"/>
    </location>
</feature>
<evidence type="ECO:0000256" key="4">
    <source>
        <dbReference type="ARBA" id="ARBA00022679"/>
    </source>
</evidence>
<comment type="function">
    <text evidence="7">Catalyzes the formation of phosphoribosylamine from phosphoribosylpyrophosphate (PRPP) and glutamine.</text>
</comment>
<keyword evidence="7 10" id="KW-0479">Metal-binding</keyword>
<gene>
    <name evidence="7" type="primary">purF</name>
    <name evidence="12" type="ORF">COS25_01505</name>
</gene>
<dbReference type="EMBL" id="PETZ01000028">
    <property type="protein sequence ID" value="PIV45112.1"/>
    <property type="molecule type" value="Genomic_DNA"/>
</dbReference>
<dbReference type="InterPro" id="IPR005854">
    <property type="entry name" value="PurF"/>
</dbReference>
<organism evidence="12 13">
    <name type="scientific">Candidatus Nealsonbacteria bacterium CG02_land_8_20_14_3_00_37_10</name>
    <dbReference type="NCBI Taxonomy" id="1974699"/>
    <lineage>
        <taxon>Bacteria</taxon>
        <taxon>Candidatus Nealsoniibacteriota</taxon>
    </lineage>
</organism>
<feature type="domain" description="Glutamine amidotransferase type-2" evidence="11">
    <location>
        <begin position="8"/>
        <end position="235"/>
    </location>
</feature>
<evidence type="ECO:0000256" key="1">
    <source>
        <dbReference type="ARBA" id="ARBA00005209"/>
    </source>
</evidence>
<keyword evidence="5 7" id="KW-0658">Purine biosynthesis</keyword>
<evidence type="ECO:0000256" key="6">
    <source>
        <dbReference type="ARBA" id="ARBA00022962"/>
    </source>
</evidence>
<keyword evidence="3 7" id="KW-0328">Glycosyltransferase</keyword>
<dbReference type="GO" id="GO:0009113">
    <property type="term" value="P:purine nucleobase biosynthetic process"/>
    <property type="evidence" value="ECO:0007669"/>
    <property type="project" value="UniProtKB-UniRule"/>
</dbReference>
<dbReference type="Gene3D" id="3.40.50.2020">
    <property type="match status" value="1"/>
</dbReference>
<dbReference type="GO" id="GO:0004044">
    <property type="term" value="F:amidophosphoribosyltransferase activity"/>
    <property type="evidence" value="ECO:0007669"/>
    <property type="project" value="UniProtKB-UniRule"/>
</dbReference>
<dbReference type="GO" id="GO:0006189">
    <property type="term" value="P:'de novo' IMP biosynthetic process"/>
    <property type="evidence" value="ECO:0007669"/>
    <property type="project" value="UniProtKB-UniRule"/>
</dbReference>
<dbReference type="PROSITE" id="PS51278">
    <property type="entry name" value="GATASE_TYPE_2"/>
    <property type="match status" value="1"/>
</dbReference>
<dbReference type="GO" id="GO:0051539">
    <property type="term" value="F:4 iron, 4 sulfur cluster binding"/>
    <property type="evidence" value="ECO:0007669"/>
    <property type="project" value="UniProtKB-KW"/>
</dbReference>
<comment type="catalytic activity">
    <reaction evidence="7 8">
        <text>5-phospho-beta-D-ribosylamine + L-glutamate + diphosphate = 5-phospho-alpha-D-ribose 1-diphosphate + L-glutamine + H2O</text>
        <dbReference type="Rhea" id="RHEA:14905"/>
        <dbReference type="ChEBI" id="CHEBI:15377"/>
        <dbReference type="ChEBI" id="CHEBI:29985"/>
        <dbReference type="ChEBI" id="CHEBI:33019"/>
        <dbReference type="ChEBI" id="CHEBI:58017"/>
        <dbReference type="ChEBI" id="CHEBI:58359"/>
        <dbReference type="ChEBI" id="CHEBI:58681"/>
        <dbReference type="EC" id="2.4.2.14"/>
    </reaction>
</comment>
<keyword evidence="6 7" id="KW-0315">Glutamine amidotransferase</keyword>
<evidence type="ECO:0000256" key="7">
    <source>
        <dbReference type="HAMAP-Rule" id="MF_01931"/>
    </source>
</evidence>
<dbReference type="EC" id="2.4.2.14" evidence="7"/>
<keyword evidence="7 10" id="KW-0411">Iron-sulfur</keyword>
<keyword evidence="4 7" id="KW-0808">Transferase</keyword>
<evidence type="ECO:0000259" key="11">
    <source>
        <dbReference type="PROSITE" id="PS51278"/>
    </source>
</evidence>
<feature type="binding site" evidence="7 10">
    <location>
        <position position="451"/>
    </location>
    <ligand>
        <name>[4Fe-4S] cluster</name>
        <dbReference type="ChEBI" id="CHEBI:49883"/>
    </ligand>
</feature>
<dbReference type="InterPro" id="IPR017932">
    <property type="entry name" value="GATase_2_dom"/>
</dbReference>
<keyword evidence="7 10" id="KW-0408">Iron</keyword>
<protein>
    <recommendedName>
        <fullName evidence="7">Amidophosphoribosyltransferase</fullName>
        <shortName evidence="7">ATase</shortName>
        <ecNumber evidence="7">2.4.2.14</ecNumber>
    </recommendedName>
    <alternativeName>
        <fullName evidence="7">Glutamine phosphoribosylpyrophosphate amidotransferase</fullName>
        <shortName evidence="7">GPATase</shortName>
    </alternativeName>
</protein>
<comment type="caution">
    <text evidence="7">Lacks conserved residue(s) required for the propagation of feature annotation.</text>
</comment>
<evidence type="ECO:0000313" key="13">
    <source>
        <dbReference type="Proteomes" id="UP000230864"/>
    </source>
</evidence>
<dbReference type="CDD" id="cd06223">
    <property type="entry name" value="PRTases_typeI"/>
    <property type="match status" value="1"/>
</dbReference>
<accession>A0A2M7D9F4</accession>
<proteinExistence type="inferred from homology"/>
<name>A0A2M7D9F4_9BACT</name>
<evidence type="ECO:0000256" key="5">
    <source>
        <dbReference type="ARBA" id="ARBA00022755"/>
    </source>
</evidence>
<dbReference type="InterPro" id="IPR029057">
    <property type="entry name" value="PRTase-like"/>
</dbReference>
<feature type="binding site" evidence="7 10">
    <location>
        <position position="252"/>
    </location>
    <ligand>
        <name>[4Fe-4S] cluster</name>
        <dbReference type="ChEBI" id="CHEBI:49883"/>
    </ligand>
</feature>
<evidence type="ECO:0000256" key="10">
    <source>
        <dbReference type="PIRSR" id="PIRSR000485-3"/>
    </source>
</evidence>
<dbReference type="Proteomes" id="UP000230864">
    <property type="component" value="Unassembled WGS sequence"/>
</dbReference>
<dbReference type="UniPathway" id="UPA00074">
    <property type="reaction ID" value="UER00124"/>
</dbReference>
<dbReference type="HAMAP" id="MF_01931">
    <property type="entry name" value="PurF"/>
    <property type="match status" value="1"/>
</dbReference>
<reference evidence="13" key="1">
    <citation type="submission" date="2017-09" db="EMBL/GenBank/DDBJ databases">
        <title>Depth-based differentiation of microbial function through sediment-hosted aquifers and enrichment of novel symbionts in the deep terrestrial subsurface.</title>
        <authorList>
            <person name="Probst A.J."/>
            <person name="Ladd B."/>
            <person name="Jarett J.K."/>
            <person name="Geller-Mcgrath D.E."/>
            <person name="Sieber C.M.K."/>
            <person name="Emerson J.B."/>
            <person name="Anantharaman K."/>
            <person name="Thomas B.C."/>
            <person name="Malmstrom R."/>
            <person name="Stieglmeier M."/>
            <person name="Klingl A."/>
            <person name="Woyke T."/>
            <person name="Ryan C.M."/>
            <person name="Banfield J.F."/>
        </authorList>
    </citation>
    <scope>NUCLEOTIDE SEQUENCE [LARGE SCALE GENOMIC DNA]</scope>
</reference>
<sequence>MTMRKEKCGIFGIVSNKEVAPQIVLGLYDLQHRGEQACGIVVSDGVELRDHREEGLVTEVFNERKREDLFKKLSGKFGIGHTLYSTIGKTGEAKQPKTFQPLLGEFHGQPFALSHNGNLIELDELRQEVEGKGYQFRSRDSDTEVIVALLSTSQERDFLEALIRILPRLKGAFALTILFKDKVIGVRDKFGVRPLCLGQGDTNFILASESCAFYTLGANFIREIEPGEIIVLGKNGIENHFIWADNPRLAICIFEYIYFARPDSRIAGRNVYSYRKNAAEILARECPVDVDAIMPVPESGRIYDNYYAWALKIPIEEGLFKNRYFSMKTFLTPRETDRRSLQRIKSHPLREVVHNKRVCVTEDSIIRANVLPEVVSMLREAGAKEVHARVFSAPIRYPCFLGIDMATRAELIAANLTVEEIGRKILHVDSLGYLSLEGMIRASGLPRENLCLGCFTGEYPIEPPKDLGEPQKQKALF</sequence>
<keyword evidence="7" id="KW-0004">4Fe-4S</keyword>
<dbReference type="GO" id="GO:0046872">
    <property type="term" value="F:metal ion binding"/>
    <property type="evidence" value="ECO:0007669"/>
    <property type="project" value="UniProtKB-KW"/>
</dbReference>
<evidence type="ECO:0000313" key="12">
    <source>
        <dbReference type="EMBL" id="PIV45112.1"/>
    </source>
</evidence>
<dbReference type="SUPFAM" id="SSF56235">
    <property type="entry name" value="N-terminal nucleophile aminohydrolases (Ntn hydrolases)"/>
    <property type="match status" value="1"/>
</dbReference>
<dbReference type="AlphaFoldDB" id="A0A2M7D9F4"/>
<dbReference type="SUPFAM" id="SSF53271">
    <property type="entry name" value="PRTase-like"/>
    <property type="match status" value="1"/>
</dbReference>
<evidence type="ECO:0000256" key="9">
    <source>
        <dbReference type="PIRSR" id="PIRSR000485-1"/>
    </source>
</evidence>
<evidence type="ECO:0000256" key="3">
    <source>
        <dbReference type="ARBA" id="ARBA00022676"/>
    </source>
</evidence>
<evidence type="ECO:0000256" key="2">
    <source>
        <dbReference type="ARBA" id="ARBA00010138"/>
    </source>
</evidence>